<dbReference type="InterPro" id="IPR027417">
    <property type="entry name" value="P-loop_NTPase"/>
</dbReference>
<dbReference type="InterPro" id="IPR050678">
    <property type="entry name" value="DNA_Partitioning_ATPase"/>
</dbReference>
<accession>A0A844ZA93</accession>
<dbReference type="OrthoDB" id="13869at2"/>
<sequence>MDNRTDEQGEFINRVTLPEMAERVVADVRSRQLPPGHVITFANEKGGVGKSTLAFHCAVALSNAGAEVLALDLDYRQRTLATALENRRGTATCLSVDIACPNYAVVEKQTGSALVQEINRLGSKARFVIIDAPGSDTPLGRRAIALANTLVTPLNASFLDLQQLGRFNPVSMQLSAPGPFAGLVGAIQAERVKVGQAPADWVLLKNRVRSSEQRQQKRIDEALDRLADVWQARTASGLSERVAYRELFLFGLLHGDLKKIPQLRASARKEPQDIGRLLAELRLPPMGIGSCNRRTSQARVLERTRENYLKSLQTHLASDRVAGRGN</sequence>
<dbReference type="PANTHER" id="PTHR13696:SF96">
    <property type="entry name" value="COBQ_COBB_MIND_PARA NUCLEOTIDE BINDING DOMAIN-CONTAINING PROTEIN"/>
    <property type="match status" value="1"/>
</dbReference>
<evidence type="ECO:0000313" key="2">
    <source>
        <dbReference type="Proteomes" id="UP000433104"/>
    </source>
</evidence>
<comment type="caution">
    <text evidence="1">The sequence shown here is derived from an EMBL/GenBank/DDBJ whole genome shotgun (WGS) entry which is preliminary data.</text>
</comment>
<keyword evidence="2" id="KW-1185">Reference proteome</keyword>
<reference evidence="1 2" key="1">
    <citation type="submission" date="2019-12" db="EMBL/GenBank/DDBJ databases">
        <title>Genomic-based taxomic classification of the family Erythrobacteraceae.</title>
        <authorList>
            <person name="Xu L."/>
        </authorList>
    </citation>
    <scope>NUCLEOTIDE SEQUENCE [LARGE SCALE GENOMIC DNA]</scope>
    <source>
        <strain evidence="1 2">MCCC 1A09962</strain>
    </source>
</reference>
<evidence type="ECO:0000313" key="1">
    <source>
        <dbReference type="EMBL" id="MXO84825.1"/>
    </source>
</evidence>
<dbReference type="Proteomes" id="UP000433104">
    <property type="component" value="Unassembled WGS sequence"/>
</dbReference>
<name>A0A844ZA93_9SPHN</name>
<dbReference type="InterPro" id="IPR015223">
    <property type="entry name" value="MipZ"/>
</dbReference>
<dbReference type="AlphaFoldDB" id="A0A844ZA93"/>
<proteinExistence type="predicted"/>
<dbReference type="Gene3D" id="3.40.50.300">
    <property type="entry name" value="P-loop containing nucleotide triphosphate hydrolases"/>
    <property type="match status" value="1"/>
</dbReference>
<dbReference type="RefSeq" id="WP_160681332.1">
    <property type="nucleotide sequence ID" value="NZ_WTYW01000001.1"/>
</dbReference>
<dbReference type="Pfam" id="PF09140">
    <property type="entry name" value="MipZ"/>
    <property type="match status" value="1"/>
</dbReference>
<gene>
    <name evidence="1" type="ORF">GRI38_02100</name>
</gene>
<dbReference type="PANTHER" id="PTHR13696">
    <property type="entry name" value="P-LOOP CONTAINING NUCLEOSIDE TRIPHOSPHATE HYDROLASE"/>
    <property type="match status" value="1"/>
</dbReference>
<dbReference type="EMBL" id="WTYW01000001">
    <property type="protein sequence ID" value="MXO84825.1"/>
    <property type="molecule type" value="Genomic_DNA"/>
</dbReference>
<protein>
    <submittedName>
        <fullName evidence="1">AAA family ATPase</fullName>
    </submittedName>
</protein>
<dbReference type="SUPFAM" id="SSF52540">
    <property type="entry name" value="P-loop containing nucleoside triphosphate hydrolases"/>
    <property type="match status" value="1"/>
</dbReference>
<dbReference type="CDD" id="cd02042">
    <property type="entry name" value="ParAB_family"/>
    <property type="match status" value="1"/>
</dbReference>
<organism evidence="1 2">
    <name type="scientific">Parapontixanthobacter aurantiacus</name>
    <dbReference type="NCBI Taxonomy" id="1463599"/>
    <lineage>
        <taxon>Bacteria</taxon>
        <taxon>Pseudomonadati</taxon>
        <taxon>Pseudomonadota</taxon>
        <taxon>Alphaproteobacteria</taxon>
        <taxon>Sphingomonadales</taxon>
        <taxon>Erythrobacteraceae</taxon>
        <taxon>Parapontixanthobacter</taxon>
    </lineage>
</organism>